<dbReference type="PANTHER" id="PTHR23514">
    <property type="entry name" value="BYPASS OF STOP CODON PROTEIN 6"/>
    <property type="match status" value="1"/>
</dbReference>
<evidence type="ECO:0000313" key="7">
    <source>
        <dbReference type="EMBL" id="XDQ70044.1"/>
    </source>
</evidence>
<feature type="transmembrane region" description="Helical" evidence="5">
    <location>
        <begin position="373"/>
        <end position="396"/>
    </location>
</feature>
<gene>
    <name evidence="7" type="ORF">AB5J54_05665</name>
</gene>
<organism evidence="7">
    <name type="scientific">Streptomyces sp. R44</name>
    <dbReference type="NCBI Taxonomy" id="3238633"/>
    <lineage>
        <taxon>Bacteria</taxon>
        <taxon>Bacillati</taxon>
        <taxon>Actinomycetota</taxon>
        <taxon>Actinomycetes</taxon>
        <taxon>Kitasatosporales</taxon>
        <taxon>Streptomycetaceae</taxon>
        <taxon>Streptomyces</taxon>
    </lineage>
</organism>
<keyword evidence="3 5" id="KW-1133">Transmembrane helix</keyword>
<dbReference type="CDD" id="cd17393">
    <property type="entry name" value="MFS_MosC_like"/>
    <property type="match status" value="1"/>
</dbReference>
<feature type="domain" description="Major facilitator superfamily (MFS) profile" evidence="6">
    <location>
        <begin position="24"/>
        <end position="405"/>
    </location>
</feature>
<feature type="transmembrane region" description="Helical" evidence="5">
    <location>
        <begin position="182"/>
        <end position="201"/>
    </location>
</feature>
<dbReference type="GO" id="GO:0022857">
    <property type="term" value="F:transmembrane transporter activity"/>
    <property type="evidence" value="ECO:0007669"/>
    <property type="project" value="InterPro"/>
</dbReference>
<evidence type="ECO:0000259" key="6">
    <source>
        <dbReference type="PROSITE" id="PS50850"/>
    </source>
</evidence>
<feature type="transmembrane region" description="Helical" evidence="5">
    <location>
        <begin position="92"/>
        <end position="110"/>
    </location>
</feature>
<dbReference type="PANTHER" id="PTHR23514:SF13">
    <property type="entry name" value="INNER MEMBRANE PROTEIN YBJJ"/>
    <property type="match status" value="1"/>
</dbReference>
<dbReference type="RefSeq" id="WP_369142791.1">
    <property type="nucleotide sequence ID" value="NZ_CP163444.1"/>
</dbReference>
<feature type="transmembrane region" description="Helical" evidence="5">
    <location>
        <begin position="314"/>
        <end position="332"/>
    </location>
</feature>
<protein>
    <submittedName>
        <fullName evidence="7">MFS transporter</fullName>
    </submittedName>
</protein>
<comment type="subcellular location">
    <subcellularLocation>
        <location evidence="1">Cell membrane</location>
        <topology evidence="1">Multi-pass membrane protein</topology>
    </subcellularLocation>
</comment>
<dbReference type="Gene3D" id="1.20.1250.20">
    <property type="entry name" value="MFS general substrate transporter like domains"/>
    <property type="match status" value="2"/>
</dbReference>
<name>A0AB39SSH1_9ACTN</name>
<accession>A0AB39SSH1</accession>
<dbReference type="SUPFAM" id="SSF103473">
    <property type="entry name" value="MFS general substrate transporter"/>
    <property type="match status" value="1"/>
</dbReference>
<reference evidence="7" key="1">
    <citation type="submission" date="2024-07" db="EMBL/GenBank/DDBJ databases">
        <authorList>
            <person name="Yu S.T."/>
        </authorList>
    </citation>
    <scope>NUCLEOTIDE SEQUENCE</scope>
    <source>
        <strain evidence="7">R44</strain>
    </source>
</reference>
<feature type="transmembrane region" description="Helical" evidence="5">
    <location>
        <begin position="156"/>
        <end position="176"/>
    </location>
</feature>
<evidence type="ECO:0000256" key="2">
    <source>
        <dbReference type="ARBA" id="ARBA00022692"/>
    </source>
</evidence>
<keyword evidence="2 5" id="KW-0812">Transmembrane</keyword>
<feature type="transmembrane region" description="Helical" evidence="5">
    <location>
        <begin position="339"/>
        <end position="361"/>
    </location>
</feature>
<dbReference type="InterPro" id="IPR051788">
    <property type="entry name" value="MFS_Transporter"/>
</dbReference>
<feature type="transmembrane region" description="Helical" evidence="5">
    <location>
        <begin position="30"/>
        <end position="51"/>
    </location>
</feature>
<feature type="transmembrane region" description="Helical" evidence="5">
    <location>
        <begin position="222"/>
        <end position="240"/>
    </location>
</feature>
<feature type="transmembrane region" description="Helical" evidence="5">
    <location>
        <begin position="291"/>
        <end position="308"/>
    </location>
</feature>
<evidence type="ECO:0000256" key="3">
    <source>
        <dbReference type="ARBA" id="ARBA00022989"/>
    </source>
</evidence>
<dbReference type="InterPro" id="IPR036259">
    <property type="entry name" value="MFS_trans_sf"/>
</dbReference>
<evidence type="ECO:0000256" key="1">
    <source>
        <dbReference type="ARBA" id="ARBA00004651"/>
    </source>
</evidence>
<evidence type="ECO:0000256" key="5">
    <source>
        <dbReference type="SAM" id="Phobius"/>
    </source>
</evidence>
<evidence type="ECO:0000256" key="4">
    <source>
        <dbReference type="ARBA" id="ARBA00023136"/>
    </source>
</evidence>
<feature type="transmembrane region" description="Helical" evidence="5">
    <location>
        <begin position="116"/>
        <end position="135"/>
    </location>
</feature>
<dbReference type="EMBL" id="CP163444">
    <property type="protein sequence ID" value="XDQ70044.1"/>
    <property type="molecule type" value="Genomic_DNA"/>
</dbReference>
<dbReference type="Pfam" id="PF07690">
    <property type="entry name" value="MFS_1"/>
    <property type="match status" value="2"/>
</dbReference>
<dbReference type="GO" id="GO:0005886">
    <property type="term" value="C:plasma membrane"/>
    <property type="evidence" value="ECO:0007669"/>
    <property type="project" value="UniProtKB-SubCell"/>
</dbReference>
<feature type="transmembrane region" description="Helical" evidence="5">
    <location>
        <begin position="63"/>
        <end position="80"/>
    </location>
</feature>
<sequence>MPLLNKVRTAVSGGPGGDTATHSLSRLRSALTLFFALDGFLFAGWVVRIPAIKQQTGASAGDLGLALLGVSAGAVITMTLTGRLCRRYGSHAVTVATGVLLSLSVALPALTRSPLALGLVLLVFGAAYGGINVAMNSAAVDLVAALRRPVMPSFHAAFSLGGMLGAGLGGLLAGSLSPTGHLLGLTVVGLALTAAAGPVLLRHPSPVLPETLPAPSGSTASGGRRTVLVFGVIALCTAYGEGALADWGALHLTQDLQAHPGVAAAGYSVFALAMTAGRLSGTALLERLGQTRTLVAGGTVAALGMLLGSLAPSVWATLLGFAVTGLGLANIFPVAVARAGAIAGPGGVATASTLGYGGMLLGPPSIGFLADWFSLPVALTTVAVLAGGAAAMGYAARNAGAGRES</sequence>
<dbReference type="InterPro" id="IPR020846">
    <property type="entry name" value="MFS_dom"/>
</dbReference>
<dbReference type="AlphaFoldDB" id="A0AB39SSH1"/>
<proteinExistence type="predicted"/>
<feature type="transmembrane region" description="Helical" evidence="5">
    <location>
        <begin position="260"/>
        <end position="279"/>
    </location>
</feature>
<dbReference type="InterPro" id="IPR011701">
    <property type="entry name" value="MFS"/>
</dbReference>
<keyword evidence="4 5" id="KW-0472">Membrane</keyword>
<dbReference type="PROSITE" id="PS50850">
    <property type="entry name" value="MFS"/>
    <property type="match status" value="1"/>
</dbReference>